<gene>
    <name evidence="2" type="ORF">LNP81_13600</name>
</gene>
<comment type="caution">
    <text evidence="2">The sequence shown here is derived from an EMBL/GenBank/DDBJ whole genome shotgun (WGS) entry which is preliminary data.</text>
</comment>
<evidence type="ECO:0000256" key="1">
    <source>
        <dbReference type="SAM" id="SignalP"/>
    </source>
</evidence>
<keyword evidence="1" id="KW-0732">Signal</keyword>
<keyword evidence="3" id="KW-1185">Reference proteome</keyword>
<feature type="chain" id="PRO_5046276441" description="Lipoprotein" evidence="1">
    <location>
        <begin position="33"/>
        <end position="143"/>
    </location>
</feature>
<feature type="signal peptide" evidence="1">
    <location>
        <begin position="1"/>
        <end position="32"/>
    </location>
</feature>
<accession>A0ABS8MF25</accession>
<evidence type="ECO:0000313" key="2">
    <source>
        <dbReference type="EMBL" id="MCC9064028.1"/>
    </source>
</evidence>
<protein>
    <recommendedName>
        <fullName evidence="4">Lipoprotein</fullName>
    </recommendedName>
</protein>
<dbReference type="EMBL" id="JAJJMM010000001">
    <property type="protein sequence ID" value="MCC9064028.1"/>
    <property type="molecule type" value="Genomic_DNA"/>
</dbReference>
<sequence length="143" mass="16017">MKKLSFLKSTFSLVLVLTMSILLVNCSSSSNDDDYLPSTGNTFNPTDFALTIRKTELNDGNKWMMSVYYDLKNTSQISYNKYEQGSFNIRFTVKSTDGTIYQTVTIIPYIEAGVTVGDFTYLDAVNNTKTLDPATLTAVIEKQ</sequence>
<proteinExistence type="predicted"/>
<organism evidence="2 3">
    <name type="scientific">Flavobacterium piscisymbiosum</name>
    <dbReference type="NCBI Taxonomy" id="2893753"/>
    <lineage>
        <taxon>Bacteria</taxon>
        <taxon>Pseudomonadati</taxon>
        <taxon>Bacteroidota</taxon>
        <taxon>Flavobacteriia</taxon>
        <taxon>Flavobacteriales</taxon>
        <taxon>Flavobacteriaceae</taxon>
        <taxon>Flavobacterium</taxon>
    </lineage>
</organism>
<reference evidence="2" key="1">
    <citation type="submission" date="2021-11" db="EMBL/GenBank/DDBJ databases">
        <title>Description of novel Flavobacterium species.</title>
        <authorList>
            <person name="Saticioglu I.B."/>
            <person name="Ay H."/>
            <person name="Altun S."/>
            <person name="Duman M."/>
        </authorList>
    </citation>
    <scope>NUCLEOTIDE SEQUENCE</scope>
    <source>
        <strain evidence="2">F-30</strain>
    </source>
</reference>
<dbReference type="RefSeq" id="WP_230036649.1">
    <property type="nucleotide sequence ID" value="NZ_JAJJMM010000001.1"/>
</dbReference>
<evidence type="ECO:0008006" key="4">
    <source>
        <dbReference type="Google" id="ProtNLM"/>
    </source>
</evidence>
<evidence type="ECO:0000313" key="3">
    <source>
        <dbReference type="Proteomes" id="UP001430679"/>
    </source>
</evidence>
<name>A0ABS8MF25_9FLAO</name>
<dbReference type="Proteomes" id="UP001430679">
    <property type="component" value="Unassembled WGS sequence"/>
</dbReference>